<dbReference type="Gene3D" id="3.30.710.10">
    <property type="entry name" value="Potassium Channel Kv1.1, Chain A"/>
    <property type="match status" value="2"/>
</dbReference>
<dbReference type="AlphaFoldDB" id="F6YVQ9"/>
<dbReference type="GO" id="GO:0032956">
    <property type="term" value="P:regulation of actin cytoskeleton organization"/>
    <property type="evidence" value="ECO:0000318"/>
    <property type="project" value="GO_Central"/>
</dbReference>
<dbReference type="Pfam" id="PF00071">
    <property type="entry name" value="Ras"/>
    <property type="match status" value="1"/>
</dbReference>
<dbReference type="GO" id="GO:0003924">
    <property type="term" value="F:GTPase activity"/>
    <property type="evidence" value="ECO:0000318"/>
    <property type="project" value="GO_Central"/>
</dbReference>
<dbReference type="InParanoid" id="F6YVQ9"/>
<name>F6YVQ9_CIOIN</name>
<dbReference type="GO" id="GO:0008360">
    <property type="term" value="P:regulation of cell shape"/>
    <property type="evidence" value="ECO:0000318"/>
    <property type="project" value="GO_Central"/>
</dbReference>
<evidence type="ECO:0000259" key="2">
    <source>
        <dbReference type="PROSITE" id="PS50097"/>
    </source>
</evidence>
<dbReference type="SUPFAM" id="SSF52540">
    <property type="entry name" value="P-loop containing nucleoside triphosphate hydrolases"/>
    <property type="match status" value="1"/>
</dbReference>
<accession>F6YVQ9</accession>
<keyword evidence="1" id="KW-0547">Nucleotide-binding</keyword>
<protein>
    <submittedName>
        <fullName evidence="3">Rho-related BTB domain-containing protein 2-like</fullName>
    </submittedName>
</protein>
<dbReference type="Pfam" id="PF00651">
    <property type="entry name" value="BTB"/>
    <property type="match status" value="2"/>
</dbReference>
<dbReference type="OMA" id="TIDKDCN"/>
<dbReference type="GO" id="GO:0005525">
    <property type="term" value="F:GTP binding"/>
    <property type="evidence" value="ECO:0000318"/>
    <property type="project" value="GO_Central"/>
</dbReference>
<reference evidence="4" key="1">
    <citation type="journal article" date="2002" name="Science">
        <title>The draft genome of Ciona intestinalis: insights into chordate and vertebrate origins.</title>
        <authorList>
            <person name="Dehal P."/>
            <person name="Satou Y."/>
            <person name="Campbell R.K."/>
            <person name="Chapman J."/>
            <person name="Degnan B."/>
            <person name="De Tomaso A."/>
            <person name="Davidson B."/>
            <person name="Di Gregorio A."/>
            <person name="Gelpke M."/>
            <person name="Goodstein D.M."/>
            <person name="Harafuji N."/>
            <person name="Hastings K.E."/>
            <person name="Ho I."/>
            <person name="Hotta K."/>
            <person name="Huang W."/>
            <person name="Kawashima T."/>
            <person name="Lemaire P."/>
            <person name="Martinez D."/>
            <person name="Meinertzhagen I.A."/>
            <person name="Necula S."/>
            <person name="Nonaka M."/>
            <person name="Putnam N."/>
            <person name="Rash S."/>
            <person name="Saiga H."/>
            <person name="Satake M."/>
            <person name="Terry A."/>
            <person name="Yamada L."/>
            <person name="Wang H.G."/>
            <person name="Awazu S."/>
            <person name="Azumi K."/>
            <person name="Boore J."/>
            <person name="Branno M."/>
            <person name="Chin-Bow S."/>
            <person name="DeSantis R."/>
            <person name="Doyle S."/>
            <person name="Francino P."/>
            <person name="Keys D.N."/>
            <person name="Haga S."/>
            <person name="Hayashi H."/>
            <person name="Hino K."/>
            <person name="Imai K.S."/>
            <person name="Inaba K."/>
            <person name="Kano S."/>
            <person name="Kobayashi K."/>
            <person name="Kobayashi M."/>
            <person name="Lee B.I."/>
            <person name="Makabe K.W."/>
            <person name="Manohar C."/>
            <person name="Matassi G."/>
            <person name="Medina M."/>
            <person name="Mochizuki Y."/>
            <person name="Mount S."/>
            <person name="Morishita T."/>
            <person name="Miura S."/>
            <person name="Nakayama A."/>
            <person name="Nishizaka S."/>
            <person name="Nomoto H."/>
            <person name="Ohta F."/>
            <person name="Oishi K."/>
            <person name="Rigoutsos I."/>
            <person name="Sano M."/>
            <person name="Sasaki A."/>
            <person name="Sasakura Y."/>
            <person name="Shoguchi E."/>
            <person name="Shin-i T."/>
            <person name="Spagnuolo A."/>
            <person name="Stainier D."/>
            <person name="Suzuki M.M."/>
            <person name="Tassy O."/>
            <person name="Takatori N."/>
            <person name="Tokuoka M."/>
            <person name="Yagi K."/>
            <person name="Yoshizaki F."/>
            <person name="Wada S."/>
            <person name="Zhang C."/>
            <person name="Hyatt P.D."/>
            <person name="Larimer F."/>
            <person name="Detter C."/>
            <person name="Doggett N."/>
            <person name="Glavina T."/>
            <person name="Hawkins T."/>
            <person name="Richardson P."/>
            <person name="Lucas S."/>
            <person name="Kohara Y."/>
            <person name="Levine M."/>
            <person name="Satoh N."/>
            <person name="Rokhsar D.S."/>
        </authorList>
    </citation>
    <scope>NUCLEOTIDE SEQUENCE [LARGE SCALE GENOMIC DNA]</scope>
</reference>
<dbReference type="PROSITE" id="PS51419">
    <property type="entry name" value="RAB"/>
    <property type="match status" value="1"/>
</dbReference>
<dbReference type="HOGENOM" id="CLU_015517_0_0_1"/>
<dbReference type="GO" id="GO:0007163">
    <property type="term" value="P:establishment or maintenance of cell polarity"/>
    <property type="evidence" value="ECO:0000318"/>
    <property type="project" value="GO_Central"/>
</dbReference>
<evidence type="ECO:0000256" key="1">
    <source>
        <dbReference type="ARBA" id="ARBA00022741"/>
    </source>
</evidence>
<dbReference type="PROSITE" id="PS51420">
    <property type="entry name" value="RHO"/>
    <property type="match status" value="1"/>
</dbReference>
<dbReference type="GeneTree" id="ENSGT00940000171264"/>
<reference evidence="3" key="2">
    <citation type="submission" date="2025-08" db="UniProtKB">
        <authorList>
            <consortium name="Ensembl"/>
        </authorList>
    </citation>
    <scope>IDENTIFICATION</scope>
</reference>
<feature type="domain" description="BTB" evidence="2">
    <location>
        <begin position="426"/>
        <end position="493"/>
    </location>
</feature>
<dbReference type="GO" id="GO:0005856">
    <property type="term" value="C:cytoskeleton"/>
    <property type="evidence" value="ECO:0000318"/>
    <property type="project" value="GO_Central"/>
</dbReference>
<dbReference type="SMART" id="SM00174">
    <property type="entry name" value="RHO"/>
    <property type="match status" value="1"/>
</dbReference>
<dbReference type="GO" id="GO:0005886">
    <property type="term" value="C:plasma membrane"/>
    <property type="evidence" value="ECO:0000318"/>
    <property type="project" value="GO_Central"/>
</dbReference>
<dbReference type="GO" id="GO:0007165">
    <property type="term" value="P:signal transduction"/>
    <property type="evidence" value="ECO:0000318"/>
    <property type="project" value="GO_Central"/>
</dbReference>
<evidence type="ECO:0000313" key="4">
    <source>
        <dbReference type="Proteomes" id="UP000008144"/>
    </source>
</evidence>
<dbReference type="FunCoup" id="F6YVQ9">
    <property type="interactions" value="10"/>
</dbReference>
<dbReference type="PANTHER" id="PTHR24413">
    <property type="entry name" value="SPECKLE-TYPE POZ PROTEIN"/>
    <property type="match status" value="1"/>
</dbReference>
<sequence>MSDTTENPNEETIKCVVVGDNNVGKTRLICSRAYNEEAPNNRCNISTSHVPTVWAIDQYRNNQKVLDNARCNIDGTMVSLRLWDTFGDHHKNRRFAFGKADVIVVCFSVCDERSLRQVTKFWLPEVRKHNKNIPVLLVACKVDLRFAELREKIKCKGTLTKAVKHADILFPEQCRYVAMETNCPYYESSVLLGYGINDVFENACRAALLYRRNLNFWNSSLKRIQRLQLQPPLQPPKPSPPNFPHLDTKSPLLPNLFQMYKDNVLTDVVLISEGEKIFAHKVVLCASSSVFAEVFTSPVLPATNDAFVVTIAKSGNTVESYKRNYDITHHSIDDNQREVYESETPTEILKILVNFCYTGLLMLETPDVSILTQIIIAGQKFAIPELVNLVADLLNSMTFDPRPHEGFMSRRAASMKSLFIETPTLADVVFHLDDGSIPGHKVLLASGCDVMMAMFTGSFIESGNKEVDLPDTTTTSLRCVLEFIYTNNIPELDCCATVYDVIKLADRLCLPRLISRVYFYELKFKKEKSVFKIKFCTDVIMMSQIADLHNAPELRQWCLYFLSIHYNDACRSIPKIMKSLPPPTLSHLEEHRWPPVWFIKQQDVYDKSLYQRKEEESGRKYRK</sequence>
<dbReference type="FunFam" id="3.30.710.10:FF:000202">
    <property type="entry name" value="Predicted protein"/>
    <property type="match status" value="1"/>
</dbReference>
<dbReference type="GO" id="GO:0031410">
    <property type="term" value="C:cytoplasmic vesicle"/>
    <property type="evidence" value="ECO:0000318"/>
    <property type="project" value="GO_Central"/>
</dbReference>
<dbReference type="Ensembl" id="ENSCINT00000000868.3">
    <property type="protein sequence ID" value="ENSCINP00000000868.3"/>
    <property type="gene ID" value="ENSCING00000000475.3"/>
</dbReference>
<dbReference type="InterPro" id="IPR027417">
    <property type="entry name" value="P-loop_NTPase"/>
</dbReference>
<reference evidence="3" key="3">
    <citation type="submission" date="2025-09" db="UniProtKB">
        <authorList>
            <consortium name="Ensembl"/>
        </authorList>
    </citation>
    <scope>IDENTIFICATION</scope>
</reference>
<organism evidence="3 4">
    <name type="scientific">Ciona intestinalis</name>
    <name type="common">Transparent sea squirt</name>
    <name type="synonym">Ascidia intestinalis</name>
    <dbReference type="NCBI Taxonomy" id="7719"/>
    <lineage>
        <taxon>Eukaryota</taxon>
        <taxon>Metazoa</taxon>
        <taxon>Chordata</taxon>
        <taxon>Tunicata</taxon>
        <taxon>Ascidiacea</taxon>
        <taxon>Phlebobranchia</taxon>
        <taxon>Cionidae</taxon>
        <taxon>Ciona</taxon>
    </lineage>
</organism>
<keyword evidence="4" id="KW-1185">Reference proteome</keyword>
<dbReference type="SMART" id="SM00225">
    <property type="entry name" value="BTB"/>
    <property type="match status" value="2"/>
</dbReference>
<dbReference type="PRINTS" id="PR00449">
    <property type="entry name" value="RASTRNSFRMNG"/>
</dbReference>
<dbReference type="InterPro" id="IPR011333">
    <property type="entry name" value="SKP1/BTB/POZ_sf"/>
</dbReference>
<gene>
    <name evidence="3" type="primary">LOC100185717</name>
</gene>
<dbReference type="SMART" id="SM00173">
    <property type="entry name" value="RAS"/>
    <property type="match status" value="1"/>
</dbReference>
<dbReference type="GO" id="GO:0007015">
    <property type="term" value="P:actin filament organization"/>
    <property type="evidence" value="ECO:0000318"/>
    <property type="project" value="GO_Central"/>
</dbReference>
<dbReference type="SMART" id="SM00175">
    <property type="entry name" value="RAB"/>
    <property type="match status" value="1"/>
</dbReference>
<dbReference type="Proteomes" id="UP000008144">
    <property type="component" value="Unassembled WGS sequence"/>
</dbReference>
<dbReference type="GO" id="GO:0030865">
    <property type="term" value="P:cortical cytoskeleton organization"/>
    <property type="evidence" value="ECO:0000318"/>
    <property type="project" value="GO_Central"/>
</dbReference>
<dbReference type="InterPro" id="IPR001806">
    <property type="entry name" value="Small_GTPase"/>
</dbReference>
<dbReference type="InterPro" id="IPR000210">
    <property type="entry name" value="BTB/POZ_dom"/>
</dbReference>
<feature type="domain" description="BTB" evidence="2">
    <location>
        <begin position="266"/>
        <end position="365"/>
    </location>
</feature>
<dbReference type="STRING" id="7719.ENSCINP00000000868"/>
<evidence type="ECO:0000313" key="3">
    <source>
        <dbReference type="Ensembl" id="ENSCINP00000000868.3"/>
    </source>
</evidence>
<dbReference type="PROSITE" id="PS50097">
    <property type="entry name" value="BTB"/>
    <property type="match status" value="2"/>
</dbReference>
<dbReference type="CDD" id="cd18499">
    <property type="entry name" value="BACK_RHOBTB"/>
    <property type="match status" value="1"/>
</dbReference>
<dbReference type="GO" id="GO:0019901">
    <property type="term" value="F:protein kinase binding"/>
    <property type="evidence" value="ECO:0000318"/>
    <property type="project" value="GO_Central"/>
</dbReference>
<dbReference type="Gene3D" id="3.40.50.300">
    <property type="entry name" value="P-loop containing nucleotide triphosphate hydrolases"/>
    <property type="match status" value="1"/>
</dbReference>
<dbReference type="GO" id="GO:0042995">
    <property type="term" value="C:cell projection"/>
    <property type="evidence" value="ECO:0000318"/>
    <property type="project" value="GO_Central"/>
</dbReference>
<proteinExistence type="predicted"/>
<dbReference type="SUPFAM" id="SSF54695">
    <property type="entry name" value="POZ domain"/>
    <property type="match status" value="2"/>
</dbReference>